<feature type="compositionally biased region" description="Low complexity" evidence="1">
    <location>
        <begin position="33"/>
        <end position="44"/>
    </location>
</feature>
<gene>
    <name evidence="2" type="ORF">M569_04858</name>
</gene>
<dbReference type="EMBL" id="AUSU01001904">
    <property type="protein sequence ID" value="EPS69907.1"/>
    <property type="molecule type" value="Genomic_DNA"/>
</dbReference>
<feature type="region of interest" description="Disordered" evidence="1">
    <location>
        <begin position="29"/>
        <end position="49"/>
    </location>
</feature>
<accession>S8EBL3</accession>
<reference evidence="2 3" key="1">
    <citation type="journal article" date="2013" name="BMC Genomics">
        <title>The miniature genome of a carnivorous plant Genlisea aurea contains a low number of genes and short non-coding sequences.</title>
        <authorList>
            <person name="Leushkin E.V."/>
            <person name="Sutormin R.A."/>
            <person name="Nabieva E.R."/>
            <person name="Penin A.A."/>
            <person name="Kondrashov A.S."/>
            <person name="Logacheva M.D."/>
        </authorList>
    </citation>
    <scope>NUCLEOTIDE SEQUENCE [LARGE SCALE GENOMIC DNA]</scope>
</reference>
<evidence type="ECO:0000256" key="1">
    <source>
        <dbReference type="SAM" id="MobiDB-lite"/>
    </source>
</evidence>
<evidence type="ECO:0000313" key="3">
    <source>
        <dbReference type="Proteomes" id="UP000015453"/>
    </source>
</evidence>
<protein>
    <submittedName>
        <fullName evidence="2">Uncharacterized protein</fullName>
    </submittedName>
</protein>
<evidence type="ECO:0000313" key="2">
    <source>
        <dbReference type="EMBL" id="EPS69907.1"/>
    </source>
</evidence>
<organism evidence="2 3">
    <name type="scientific">Genlisea aurea</name>
    <dbReference type="NCBI Taxonomy" id="192259"/>
    <lineage>
        <taxon>Eukaryota</taxon>
        <taxon>Viridiplantae</taxon>
        <taxon>Streptophyta</taxon>
        <taxon>Embryophyta</taxon>
        <taxon>Tracheophyta</taxon>
        <taxon>Spermatophyta</taxon>
        <taxon>Magnoliopsida</taxon>
        <taxon>eudicotyledons</taxon>
        <taxon>Gunneridae</taxon>
        <taxon>Pentapetalae</taxon>
        <taxon>asterids</taxon>
        <taxon>lamiids</taxon>
        <taxon>Lamiales</taxon>
        <taxon>Lentibulariaceae</taxon>
        <taxon>Genlisea</taxon>
    </lineage>
</organism>
<sequence>AVNQLGDANEVLNERAVIVMERMRNKLTGRDFSTSPVPSVPNSPDHSNLIYGDNREAEHGLSVKLQVVSILVKFHHAPLLVHEIAEDLFLILLDLRTGVMISSSLLACK</sequence>
<dbReference type="AlphaFoldDB" id="S8EBL3"/>
<comment type="caution">
    <text evidence="2">The sequence shown here is derived from an EMBL/GenBank/DDBJ whole genome shotgun (WGS) entry which is preliminary data.</text>
</comment>
<dbReference type="OrthoDB" id="1408517at2759"/>
<keyword evidence="3" id="KW-1185">Reference proteome</keyword>
<dbReference type="Proteomes" id="UP000015453">
    <property type="component" value="Unassembled WGS sequence"/>
</dbReference>
<name>S8EBL3_9LAMI</name>
<proteinExistence type="predicted"/>
<feature type="non-terminal residue" evidence="2">
    <location>
        <position position="1"/>
    </location>
</feature>